<dbReference type="AlphaFoldDB" id="A0A8K2A1D0"/>
<dbReference type="InterPro" id="IPR006311">
    <property type="entry name" value="TAT_signal"/>
</dbReference>
<protein>
    <submittedName>
        <fullName evidence="2">DUF4439 domain-containing protein</fullName>
    </submittedName>
</protein>
<keyword evidence="1" id="KW-0472">Membrane</keyword>
<dbReference type="Proteomes" id="UP000607397">
    <property type="component" value="Unassembled WGS sequence"/>
</dbReference>
<dbReference type="CDD" id="cd00657">
    <property type="entry name" value="Ferritin_like"/>
    <property type="match status" value="1"/>
</dbReference>
<comment type="caution">
    <text evidence="2">The sequence shown here is derived from an EMBL/GenBank/DDBJ whole genome shotgun (WGS) entry which is preliminary data.</text>
</comment>
<organism evidence="2 3">
    <name type="scientific">Petrachloros mirabilis ULC683</name>
    <dbReference type="NCBI Taxonomy" id="2781853"/>
    <lineage>
        <taxon>Bacteria</taxon>
        <taxon>Bacillati</taxon>
        <taxon>Cyanobacteriota</taxon>
        <taxon>Cyanophyceae</taxon>
        <taxon>Synechococcales</taxon>
        <taxon>Petrachlorosaceae</taxon>
        <taxon>Petrachloros</taxon>
        <taxon>Petrachloros mirabilis</taxon>
    </lineage>
</organism>
<gene>
    <name evidence="2" type="ORF">GS597_19690</name>
</gene>
<sequence length="213" mass="22081">MFINHKLSRRGVLAGGAIAGLSGTIGLSALQRPLWASTPSKADAAHDVEILNTALFYENQAVWAYGVAASELSDSEVGRAVLAIGLANQADHKVHRDTLKGVITSLGGTPIMPRDSYDLSTYLESGEGNLDSDVNIAKLALALETDAAIAYGVEAAKLKTPALVTAAASIATAESAHATVIRAAFASLGIDIQAVAAPFVNADTRDQWVINVS</sequence>
<dbReference type="PROSITE" id="PS51318">
    <property type="entry name" value="TAT"/>
    <property type="match status" value="1"/>
</dbReference>
<evidence type="ECO:0000313" key="2">
    <source>
        <dbReference type="EMBL" id="NCJ08688.1"/>
    </source>
</evidence>
<dbReference type="Pfam" id="PF13668">
    <property type="entry name" value="Ferritin_2"/>
    <property type="match status" value="1"/>
</dbReference>
<proteinExistence type="predicted"/>
<dbReference type="InterPro" id="IPR009078">
    <property type="entry name" value="Ferritin-like_SF"/>
</dbReference>
<dbReference type="EMBL" id="WVIC01000065">
    <property type="protein sequence ID" value="NCJ08688.1"/>
    <property type="molecule type" value="Genomic_DNA"/>
</dbReference>
<evidence type="ECO:0000313" key="3">
    <source>
        <dbReference type="Proteomes" id="UP000607397"/>
    </source>
</evidence>
<name>A0A8K2A1D0_9CYAN</name>
<dbReference type="InterPro" id="IPR012347">
    <property type="entry name" value="Ferritin-like"/>
</dbReference>
<dbReference type="SUPFAM" id="SSF47240">
    <property type="entry name" value="Ferritin-like"/>
    <property type="match status" value="1"/>
</dbReference>
<dbReference type="RefSeq" id="WP_161827157.1">
    <property type="nucleotide sequence ID" value="NZ_WVIC01000065.1"/>
</dbReference>
<dbReference type="Gene3D" id="1.20.1260.10">
    <property type="match status" value="1"/>
</dbReference>
<accession>A0A8K2A1D0</accession>
<reference evidence="2" key="1">
    <citation type="submission" date="2019-12" db="EMBL/GenBank/DDBJ databases">
        <title>High-Quality draft genome sequences of three cyanobacteria isolated from the limestone walls of the Old Cathedral of Coimbra.</title>
        <authorList>
            <person name="Tiago I."/>
            <person name="Soares F."/>
            <person name="Portugal A."/>
        </authorList>
    </citation>
    <scope>NUCLEOTIDE SEQUENCE [LARGE SCALE GENOMIC DNA]</scope>
    <source>
        <strain evidence="2">C</strain>
    </source>
</reference>
<dbReference type="NCBIfam" id="TIGR01409">
    <property type="entry name" value="TAT_signal_seq"/>
    <property type="match status" value="1"/>
</dbReference>
<dbReference type="InterPro" id="IPR019546">
    <property type="entry name" value="TAT_signal_bac_arc"/>
</dbReference>
<keyword evidence="3" id="KW-1185">Reference proteome</keyword>
<evidence type="ECO:0000256" key="1">
    <source>
        <dbReference type="ARBA" id="ARBA00023136"/>
    </source>
</evidence>